<evidence type="ECO:0000313" key="18">
    <source>
        <dbReference type="EMBL" id="KAK7414823.1"/>
    </source>
</evidence>
<comment type="subcellular location">
    <subcellularLocation>
        <location evidence="1">Nucleus</location>
    </subcellularLocation>
</comment>
<gene>
    <name evidence="18" type="primary">SSL2_2</name>
    <name evidence="18" type="ORF">QQX98_006338</name>
</gene>
<dbReference type="InterPro" id="IPR014001">
    <property type="entry name" value="Helicase_ATP-bd"/>
</dbReference>
<dbReference type="InterPro" id="IPR032438">
    <property type="entry name" value="ERCC3_RAD25_C"/>
</dbReference>
<evidence type="ECO:0000256" key="15">
    <source>
        <dbReference type="SAM" id="MobiDB-lite"/>
    </source>
</evidence>
<dbReference type="GO" id="GO:0016787">
    <property type="term" value="F:hydrolase activity"/>
    <property type="evidence" value="ECO:0007669"/>
    <property type="project" value="UniProtKB-KW"/>
</dbReference>
<evidence type="ECO:0000256" key="9">
    <source>
        <dbReference type="ARBA" id="ARBA00023204"/>
    </source>
</evidence>
<dbReference type="SUPFAM" id="SSF52540">
    <property type="entry name" value="P-loop containing nucleoside triphosphate hydrolases"/>
    <property type="match status" value="2"/>
</dbReference>
<keyword evidence="5 18" id="KW-0378">Hydrolase</keyword>
<keyword evidence="4" id="KW-0227">DNA damage</keyword>
<dbReference type="InterPro" id="IPR032830">
    <property type="entry name" value="XPB/Ssl2_N"/>
</dbReference>
<dbReference type="GO" id="GO:0003678">
    <property type="term" value="F:DNA helicase activity"/>
    <property type="evidence" value="ECO:0007669"/>
    <property type="project" value="UniProtKB-EC"/>
</dbReference>
<keyword evidence="10" id="KW-0413">Isomerase</keyword>
<dbReference type="Pfam" id="PF04851">
    <property type="entry name" value="ResIII"/>
    <property type="match status" value="1"/>
</dbReference>
<keyword evidence="3" id="KW-0547">Nucleotide-binding</keyword>
<dbReference type="EMBL" id="JAZAVJ010000094">
    <property type="protein sequence ID" value="KAK7414823.1"/>
    <property type="molecule type" value="Genomic_DNA"/>
</dbReference>
<dbReference type="InterPro" id="IPR027417">
    <property type="entry name" value="P-loop_NTPase"/>
</dbReference>
<dbReference type="PROSITE" id="PS51192">
    <property type="entry name" value="HELICASE_ATP_BIND_1"/>
    <property type="match status" value="1"/>
</dbReference>
<evidence type="ECO:0000256" key="4">
    <source>
        <dbReference type="ARBA" id="ARBA00022763"/>
    </source>
</evidence>
<organism evidence="18 19">
    <name type="scientific">Neonectria punicea</name>
    <dbReference type="NCBI Taxonomy" id="979145"/>
    <lineage>
        <taxon>Eukaryota</taxon>
        <taxon>Fungi</taxon>
        <taxon>Dikarya</taxon>
        <taxon>Ascomycota</taxon>
        <taxon>Pezizomycotina</taxon>
        <taxon>Sordariomycetes</taxon>
        <taxon>Hypocreomycetidae</taxon>
        <taxon>Hypocreales</taxon>
        <taxon>Nectriaceae</taxon>
        <taxon>Neonectria</taxon>
    </lineage>
</organism>
<protein>
    <recommendedName>
        <fullName evidence="13">DNA 3'-5' helicase</fullName>
        <ecNumber evidence="13">5.6.2.4</ecNumber>
    </recommendedName>
</protein>
<evidence type="ECO:0000256" key="13">
    <source>
        <dbReference type="ARBA" id="ARBA00034808"/>
    </source>
</evidence>
<feature type="compositionally biased region" description="Polar residues" evidence="15">
    <location>
        <begin position="20"/>
        <end position="39"/>
    </location>
</feature>
<dbReference type="InterPro" id="IPR001161">
    <property type="entry name" value="XPB/Ssl2"/>
</dbReference>
<comment type="catalytic activity">
    <reaction evidence="14">
        <text>ATP + H2O = ADP + phosphate + H(+)</text>
        <dbReference type="Rhea" id="RHEA:13065"/>
        <dbReference type="ChEBI" id="CHEBI:15377"/>
        <dbReference type="ChEBI" id="CHEBI:15378"/>
        <dbReference type="ChEBI" id="CHEBI:30616"/>
        <dbReference type="ChEBI" id="CHEBI:43474"/>
        <dbReference type="ChEBI" id="CHEBI:456216"/>
        <dbReference type="EC" id="5.6.2.4"/>
    </reaction>
</comment>
<evidence type="ECO:0000256" key="11">
    <source>
        <dbReference type="ARBA" id="ARBA00023242"/>
    </source>
</evidence>
<comment type="caution">
    <text evidence="18">The sequence shown here is derived from an EMBL/GenBank/DDBJ whole genome shotgun (WGS) entry which is preliminary data.</text>
</comment>
<dbReference type="CDD" id="cd18029">
    <property type="entry name" value="DEXHc_XPB"/>
    <property type="match status" value="1"/>
</dbReference>
<name>A0ABR1H173_9HYPO</name>
<sequence>MPPKRKARPAASGPAKVGKVSTNSTPGPSTPRNIESNVPSKALDFDEDVTEDQREKEEELEREAEQFVSSWAVSSNRFQNSDEPNHYNARNDMSRFFGNRDFSDLPLKPDHQNRPLWIDPNRGVIILERFSPLSEQATDFLITIAEPNSRPTFLHEYSLTAHSLYAAVSVGLNPEDIINTLDRFLKTELPPTIRTFIKSCTKSYGKVKLVLKSNRYFVESTDAEILQMLLKDEVIGKLRVHGSDEITTTFEPTNRGLVIPGTKNAAGVQQANLQNMNKNISGEAQHVSDADLYAALTEEDNEEKEALHTFEIPDIAVETVQKRCLELSYPILEEYAFRYDHVNADLEIDLRPNTQIRPYQEKSLSKMFGNGRAKSGIIVLPCGAGKTLVGITAACTIKKGVIVLCTSSVSAVQWRNEFLKWSNINPENITTFTADNKSKFSGSTGVIVTTYSMVTNSRERSHDSKRMMDFLQGREWGLMLLDEVHVVPANIFRRVISSIKSHSKLGLTATLLREDDKISHLNFLIGPKLYEADWMELSQQGHIARVQCAEVWCSMPTEFYNQYLQVSARLKRTLGAMNTRKFQACQYLINYHEGRGDKIIVFSDELYALKLYALKLGKAFIYGATGQEERIRILENFQHNPLVNTLFLSKIGDTSLDLPEATCLIQISSHFGSRRQEAQRLGRILRAKRRNDDGFNAFFYSLVSKDTQEMFYSSKRQAFLVDQGYAFKVITQLADMSRMPDLGFATAAEQRELLQRTLVDNEKSTEEDIETDDLFCVRQKGQGRKKAKVRRTAGMLGELTGGQDMAYIEQNKSANRSLTKSRKGEQSGFFKKIGREKERLRKNAN</sequence>
<dbReference type="PANTHER" id="PTHR11274:SF0">
    <property type="entry name" value="GENERAL TRANSCRIPTION AND DNA REPAIR FACTOR IIH HELICASE SUBUNIT XPB"/>
    <property type="match status" value="1"/>
</dbReference>
<dbReference type="SMART" id="SM00487">
    <property type="entry name" value="DEXDc"/>
    <property type="match status" value="1"/>
</dbReference>
<dbReference type="Gene3D" id="3.40.50.300">
    <property type="entry name" value="P-loop containing nucleotide triphosphate hydrolases"/>
    <property type="match status" value="2"/>
</dbReference>
<evidence type="ECO:0000259" key="16">
    <source>
        <dbReference type="PROSITE" id="PS51192"/>
    </source>
</evidence>
<dbReference type="NCBIfam" id="TIGR00603">
    <property type="entry name" value="rad25"/>
    <property type="match status" value="1"/>
</dbReference>
<keyword evidence="6 18" id="KW-0347">Helicase</keyword>
<dbReference type="Proteomes" id="UP001498476">
    <property type="component" value="Unassembled WGS sequence"/>
</dbReference>
<feature type="region of interest" description="Disordered" evidence="15">
    <location>
        <begin position="813"/>
        <end position="845"/>
    </location>
</feature>
<evidence type="ECO:0000256" key="2">
    <source>
        <dbReference type="ARBA" id="ARBA00006637"/>
    </source>
</evidence>
<evidence type="ECO:0000313" key="19">
    <source>
        <dbReference type="Proteomes" id="UP001498476"/>
    </source>
</evidence>
<dbReference type="EC" id="5.6.2.4" evidence="13"/>
<feature type="region of interest" description="Disordered" evidence="15">
    <location>
        <begin position="1"/>
        <end position="58"/>
    </location>
</feature>
<evidence type="ECO:0000256" key="14">
    <source>
        <dbReference type="ARBA" id="ARBA00048988"/>
    </source>
</evidence>
<dbReference type="CDD" id="cd18789">
    <property type="entry name" value="SF2_C_XPB"/>
    <property type="match status" value="1"/>
</dbReference>
<dbReference type="SMART" id="SM00490">
    <property type="entry name" value="HELICc"/>
    <property type="match status" value="1"/>
</dbReference>
<evidence type="ECO:0000256" key="12">
    <source>
        <dbReference type="ARBA" id="ARBA00034617"/>
    </source>
</evidence>
<keyword evidence="19" id="KW-1185">Reference proteome</keyword>
<reference evidence="18 19" key="1">
    <citation type="journal article" date="2025" name="Microbiol. Resour. Announc.">
        <title>Draft genome sequences for Neonectria magnoliae and Neonectria punicea, canker pathogens of Liriodendron tulipifera and Acer saccharum in West Virginia.</title>
        <authorList>
            <person name="Petronek H.M."/>
            <person name="Kasson M.T."/>
            <person name="Metheny A.M."/>
            <person name="Stauder C.M."/>
            <person name="Lovett B."/>
            <person name="Lynch S.C."/>
            <person name="Garnas J.R."/>
            <person name="Kasson L.R."/>
            <person name="Stajich J.E."/>
        </authorList>
    </citation>
    <scope>NUCLEOTIDE SEQUENCE [LARGE SCALE GENOMIC DNA]</scope>
    <source>
        <strain evidence="18 19">NRRL 64653</strain>
    </source>
</reference>
<evidence type="ECO:0000256" key="8">
    <source>
        <dbReference type="ARBA" id="ARBA00023125"/>
    </source>
</evidence>
<evidence type="ECO:0000256" key="6">
    <source>
        <dbReference type="ARBA" id="ARBA00022806"/>
    </source>
</evidence>
<dbReference type="PRINTS" id="PR00851">
    <property type="entry name" value="XRODRMPGMNTB"/>
</dbReference>
<dbReference type="Pfam" id="PF13625">
    <property type="entry name" value="Helicase_C_3"/>
    <property type="match status" value="1"/>
</dbReference>
<comment type="similarity">
    <text evidence="2">Belongs to the helicase family. RAD25/XPB subfamily.</text>
</comment>
<dbReference type="InterPro" id="IPR001650">
    <property type="entry name" value="Helicase_C-like"/>
</dbReference>
<keyword evidence="7" id="KW-0067">ATP-binding</keyword>
<evidence type="ECO:0000256" key="7">
    <source>
        <dbReference type="ARBA" id="ARBA00022840"/>
    </source>
</evidence>
<keyword evidence="11" id="KW-0539">Nucleus</keyword>
<dbReference type="InterPro" id="IPR050615">
    <property type="entry name" value="ATP-dep_DNA_Helicase"/>
</dbReference>
<dbReference type="InterPro" id="IPR006935">
    <property type="entry name" value="Helicase/UvrB_N"/>
</dbReference>
<evidence type="ECO:0000259" key="17">
    <source>
        <dbReference type="PROSITE" id="PS51194"/>
    </source>
</evidence>
<dbReference type="PROSITE" id="PS51194">
    <property type="entry name" value="HELICASE_CTER"/>
    <property type="match status" value="1"/>
</dbReference>
<feature type="domain" description="Helicase ATP-binding" evidence="16">
    <location>
        <begin position="367"/>
        <end position="529"/>
    </location>
</feature>
<evidence type="ECO:0000256" key="1">
    <source>
        <dbReference type="ARBA" id="ARBA00004123"/>
    </source>
</evidence>
<evidence type="ECO:0000256" key="3">
    <source>
        <dbReference type="ARBA" id="ARBA00022741"/>
    </source>
</evidence>
<dbReference type="PANTHER" id="PTHR11274">
    <property type="entry name" value="RAD25/XP-B DNA REPAIR HELICASE"/>
    <property type="match status" value="1"/>
</dbReference>
<feature type="compositionally biased region" description="Basic and acidic residues" evidence="15">
    <location>
        <begin position="833"/>
        <end position="845"/>
    </location>
</feature>
<feature type="domain" description="Helicase C-terminal" evidence="17">
    <location>
        <begin position="583"/>
        <end position="737"/>
    </location>
</feature>
<proteinExistence type="inferred from homology"/>
<evidence type="ECO:0000256" key="10">
    <source>
        <dbReference type="ARBA" id="ARBA00023235"/>
    </source>
</evidence>
<dbReference type="Pfam" id="PF16203">
    <property type="entry name" value="ERCC3_RAD25_C"/>
    <property type="match status" value="1"/>
</dbReference>
<evidence type="ECO:0000256" key="5">
    <source>
        <dbReference type="ARBA" id="ARBA00022801"/>
    </source>
</evidence>
<keyword evidence="8" id="KW-0238">DNA-binding</keyword>
<comment type="catalytic activity">
    <reaction evidence="12">
        <text>Couples ATP hydrolysis with the unwinding of duplex DNA by translocating in the 3'-5' direction.</text>
        <dbReference type="EC" id="5.6.2.4"/>
    </reaction>
</comment>
<keyword evidence="9" id="KW-0234">DNA repair</keyword>
<accession>A0ABR1H173</accession>